<sequence>MSDEIHAAEPTAALLLANARGFLRAPFHSPDRDVSDEHLHMVAISVELALKAALIAAGVSDRWNRDYIGHDLAKAADHAADYGFAVRKRVRALIGIIHPHFMNGGFHHSRRHDWPKLARYARTIAARLIDDVDRAIGNGLTRPNRPSPREERADDGR</sequence>
<evidence type="ECO:0000313" key="3">
    <source>
        <dbReference type="Proteomes" id="UP000595894"/>
    </source>
</evidence>
<proteinExistence type="predicted"/>
<dbReference type="RefSeq" id="WP_202096587.1">
    <property type="nucleotide sequence ID" value="NZ_CP061036.1"/>
</dbReference>
<protein>
    <recommendedName>
        <fullName evidence="4">HEPN domain-containing protein</fullName>
    </recommendedName>
</protein>
<dbReference type="AlphaFoldDB" id="A0A974NYU8"/>
<dbReference type="Proteomes" id="UP000595894">
    <property type="component" value="Plasmid punnamed1"/>
</dbReference>
<reference evidence="3" key="1">
    <citation type="submission" date="2020-09" db="EMBL/GenBank/DDBJ databases">
        <title>Sphingomonas sp., a new species isolated from pork steak.</title>
        <authorList>
            <person name="Heidler von Heilborn D."/>
        </authorList>
    </citation>
    <scope>NUCLEOTIDE SEQUENCE [LARGE SCALE GENOMIC DNA]</scope>
    <source>
        <plasmid evidence="3">punnamed1</plasmid>
    </source>
</reference>
<keyword evidence="3" id="KW-1185">Reference proteome</keyword>
<dbReference type="EMBL" id="CP061036">
    <property type="protein sequence ID" value="QQV79308.1"/>
    <property type="molecule type" value="Genomic_DNA"/>
</dbReference>
<geneLocation type="plasmid" evidence="2 3">
    <name>punnamed1</name>
</geneLocation>
<evidence type="ECO:0000313" key="2">
    <source>
        <dbReference type="EMBL" id="QQV79308.1"/>
    </source>
</evidence>
<evidence type="ECO:0008006" key="4">
    <source>
        <dbReference type="Google" id="ProtNLM"/>
    </source>
</evidence>
<evidence type="ECO:0000256" key="1">
    <source>
        <dbReference type="SAM" id="MobiDB-lite"/>
    </source>
</evidence>
<organism evidence="2 3">
    <name type="scientific">Sphingomonas aliaeris</name>
    <dbReference type="NCBI Taxonomy" id="2759526"/>
    <lineage>
        <taxon>Bacteria</taxon>
        <taxon>Pseudomonadati</taxon>
        <taxon>Pseudomonadota</taxon>
        <taxon>Alphaproteobacteria</taxon>
        <taxon>Sphingomonadales</taxon>
        <taxon>Sphingomonadaceae</taxon>
        <taxon>Sphingomonas</taxon>
    </lineage>
</organism>
<dbReference type="KEGG" id="sari:H5J25_18845"/>
<feature type="compositionally biased region" description="Basic and acidic residues" evidence="1">
    <location>
        <begin position="147"/>
        <end position="157"/>
    </location>
</feature>
<gene>
    <name evidence="2" type="ORF">H5J25_18845</name>
</gene>
<accession>A0A974NYU8</accession>
<keyword evidence="2" id="KW-0614">Plasmid</keyword>
<feature type="region of interest" description="Disordered" evidence="1">
    <location>
        <begin position="137"/>
        <end position="157"/>
    </location>
</feature>
<name>A0A974NYU8_9SPHN</name>